<name>A0A4Z2H544_9TELE</name>
<comment type="caution">
    <text evidence="2">The sequence shown here is derived from an EMBL/GenBank/DDBJ whole genome shotgun (WGS) entry which is preliminary data.</text>
</comment>
<protein>
    <submittedName>
        <fullName evidence="2">Uncharacterized protein</fullName>
    </submittedName>
</protein>
<evidence type="ECO:0000313" key="3">
    <source>
        <dbReference type="Proteomes" id="UP000314294"/>
    </source>
</evidence>
<gene>
    <name evidence="2" type="ORF">EYF80_028765</name>
</gene>
<feature type="region of interest" description="Disordered" evidence="1">
    <location>
        <begin position="54"/>
        <end position="88"/>
    </location>
</feature>
<dbReference type="AlphaFoldDB" id="A0A4Z2H544"/>
<dbReference type="Proteomes" id="UP000314294">
    <property type="component" value="Unassembled WGS sequence"/>
</dbReference>
<dbReference type="EMBL" id="SRLO01000323">
    <property type="protein sequence ID" value="TNN60987.1"/>
    <property type="molecule type" value="Genomic_DNA"/>
</dbReference>
<organism evidence="2 3">
    <name type="scientific">Liparis tanakae</name>
    <name type="common">Tanaka's snailfish</name>
    <dbReference type="NCBI Taxonomy" id="230148"/>
    <lineage>
        <taxon>Eukaryota</taxon>
        <taxon>Metazoa</taxon>
        <taxon>Chordata</taxon>
        <taxon>Craniata</taxon>
        <taxon>Vertebrata</taxon>
        <taxon>Euteleostomi</taxon>
        <taxon>Actinopterygii</taxon>
        <taxon>Neopterygii</taxon>
        <taxon>Teleostei</taxon>
        <taxon>Neoteleostei</taxon>
        <taxon>Acanthomorphata</taxon>
        <taxon>Eupercaria</taxon>
        <taxon>Perciformes</taxon>
        <taxon>Cottioidei</taxon>
        <taxon>Cottales</taxon>
        <taxon>Liparidae</taxon>
        <taxon>Liparis</taxon>
    </lineage>
</organism>
<reference evidence="2 3" key="1">
    <citation type="submission" date="2019-03" db="EMBL/GenBank/DDBJ databases">
        <title>First draft genome of Liparis tanakae, snailfish: a comprehensive survey of snailfish specific genes.</title>
        <authorList>
            <person name="Kim W."/>
            <person name="Song I."/>
            <person name="Jeong J.-H."/>
            <person name="Kim D."/>
            <person name="Kim S."/>
            <person name="Ryu S."/>
            <person name="Song J.Y."/>
            <person name="Lee S.K."/>
        </authorList>
    </citation>
    <scope>NUCLEOTIDE SEQUENCE [LARGE SCALE GENOMIC DNA]</scope>
    <source>
        <tissue evidence="2">Muscle</tissue>
    </source>
</reference>
<evidence type="ECO:0000313" key="2">
    <source>
        <dbReference type="EMBL" id="TNN60987.1"/>
    </source>
</evidence>
<sequence length="88" mass="9284">MRNKGLALNASEVEEAGIGGRKISQTRVLWYLGGGQEPLNCAVMEVGAYMGPLQSADARSSDRPPSGQGSVTKWEMSVNEMKGDGGRG</sequence>
<keyword evidence="3" id="KW-1185">Reference proteome</keyword>
<proteinExistence type="predicted"/>
<evidence type="ECO:0000256" key="1">
    <source>
        <dbReference type="SAM" id="MobiDB-lite"/>
    </source>
</evidence>
<accession>A0A4Z2H544</accession>